<dbReference type="GO" id="GO:0008033">
    <property type="term" value="P:tRNA processing"/>
    <property type="evidence" value="ECO:0007669"/>
    <property type="project" value="UniProtKB-KW"/>
</dbReference>
<dbReference type="InterPro" id="IPR014729">
    <property type="entry name" value="Rossmann-like_a/b/a_fold"/>
</dbReference>
<dbReference type="Gene3D" id="3.40.50.620">
    <property type="entry name" value="HUPs"/>
    <property type="match status" value="1"/>
</dbReference>
<evidence type="ECO:0000256" key="1">
    <source>
        <dbReference type="ARBA" id="ARBA00022490"/>
    </source>
</evidence>
<dbReference type="EMBL" id="JABFTP020000021">
    <property type="protein sequence ID" value="KAL3268075.1"/>
    <property type="molecule type" value="Genomic_DNA"/>
</dbReference>
<reference evidence="3 4" key="1">
    <citation type="journal article" date="2021" name="BMC Biol.">
        <title>Horizontally acquired antibacterial genes associated with adaptive radiation of ladybird beetles.</title>
        <authorList>
            <person name="Li H.S."/>
            <person name="Tang X.F."/>
            <person name="Huang Y.H."/>
            <person name="Xu Z.Y."/>
            <person name="Chen M.L."/>
            <person name="Du X.Y."/>
            <person name="Qiu B.Y."/>
            <person name="Chen P.T."/>
            <person name="Zhang W."/>
            <person name="Slipinski A."/>
            <person name="Escalona H.E."/>
            <person name="Waterhouse R.M."/>
            <person name="Zwick A."/>
            <person name="Pang H."/>
        </authorList>
    </citation>
    <scope>NUCLEOTIDE SEQUENCE [LARGE SCALE GENOMIC DNA]</scope>
    <source>
        <strain evidence="3">SYSU2018</strain>
    </source>
</reference>
<dbReference type="AlphaFoldDB" id="A0ABD2MNV1"/>
<dbReference type="InterPro" id="IPR019407">
    <property type="entry name" value="CTU2"/>
</dbReference>
<evidence type="ECO:0000313" key="3">
    <source>
        <dbReference type="EMBL" id="KAL3268075.1"/>
    </source>
</evidence>
<dbReference type="Proteomes" id="UP001516400">
    <property type="component" value="Unassembled WGS sequence"/>
</dbReference>
<dbReference type="PANTHER" id="PTHR20882:SF14">
    <property type="entry name" value="CYTOPLASMIC TRNA 2-THIOLATION PROTEIN 2"/>
    <property type="match status" value="1"/>
</dbReference>
<keyword evidence="4" id="KW-1185">Reference proteome</keyword>
<evidence type="ECO:0000256" key="2">
    <source>
        <dbReference type="ARBA" id="ARBA00022694"/>
    </source>
</evidence>
<keyword evidence="1" id="KW-0963">Cytoplasm</keyword>
<name>A0ABD2MNV1_9CUCU</name>
<evidence type="ECO:0000313" key="4">
    <source>
        <dbReference type="Proteomes" id="UP001516400"/>
    </source>
</evidence>
<sequence>MCSNNGGVDIEDIISNSVHSLKLKSQVLSDKCNKCKEEKPCLTLRNKDVYCKSCFMSTTLHKFKALLGKYRLIRDNDKVLIYYKGGHATTALLKFMRTCLDLDTPKKLRFQPLSLFIRDQNSLSKLS</sequence>
<keyword evidence="2" id="KW-0819">tRNA processing</keyword>
<accession>A0ABD2MNV1</accession>
<organism evidence="3 4">
    <name type="scientific">Cryptolaemus montrouzieri</name>
    <dbReference type="NCBI Taxonomy" id="559131"/>
    <lineage>
        <taxon>Eukaryota</taxon>
        <taxon>Metazoa</taxon>
        <taxon>Ecdysozoa</taxon>
        <taxon>Arthropoda</taxon>
        <taxon>Hexapoda</taxon>
        <taxon>Insecta</taxon>
        <taxon>Pterygota</taxon>
        <taxon>Neoptera</taxon>
        <taxon>Endopterygota</taxon>
        <taxon>Coleoptera</taxon>
        <taxon>Polyphaga</taxon>
        <taxon>Cucujiformia</taxon>
        <taxon>Coccinelloidea</taxon>
        <taxon>Coccinellidae</taxon>
        <taxon>Scymninae</taxon>
        <taxon>Scymnini</taxon>
        <taxon>Cryptolaemus</taxon>
    </lineage>
</organism>
<protein>
    <recommendedName>
        <fullName evidence="5">Cytoplasmic tRNA 2-thiolation protein 2</fullName>
    </recommendedName>
</protein>
<gene>
    <name evidence="3" type="ORF">HHI36_007204</name>
</gene>
<comment type="caution">
    <text evidence="3">The sequence shown here is derived from an EMBL/GenBank/DDBJ whole genome shotgun (WGS) entry which is preliminary data.</text>
</comment>
<dbReference type="PANTHER" id="PTHR20882">
    <property type="entry name" value="CYTOPLASMIC TRNA 2-THIOLATION PROTEIN 2"/>
    <property type="match status" value="1"/>
</dbReference>
<evidence type="ECO:0008006" key="5">
    <source>
        <dbReference type="Google" id="ProtNLM"/>
    </source>
</evidence>
<proteinExistence type="predicted"/>